<evidence type="ECO:0000313" key="1">
    <source>
        <dbReference type="EMBL" id="KAF3443135.1"/>
    </source>
</evidence>
<dbReference type="AlphaFoldDB" id="A0A8K0ME53"/>
<dbReference type="EMBL" id="VOIH02000007">
    <property type="protein sequence ID" value="KAF3443135.1"/>
    <property type="molecule type" value="Genomic_DNA"/>
</dbReference>
<protein>
    <submittedName>
        <fullName evidence="1">Uncharacterized protein</fullName>
    </submittedName>
</protein>
<evidence type="ECO:0000313" key="2">
    <source>
        <dbReference type="Proteomes" id="UP000796880"/>
    </source>
</evidence>
<sequence>MLQCCVELLNLLKPVEEEAHEEVEEEASKDETEIKVNTCQEQDGLALMFLYAHHLGTYDA</sequence>
<name>A0A8K0ME53_9ROSA</name>
<keyword evidence="2" id="KW-1185">Reference proteome</keyword>
<dbReference type="Proteomes" id="UP000796880">
    <property type="component" value="Unassembled WGS sequence"/>
</dbReference>
<accession>A0A8K0ME53</accession>
<reference evidence="1" key="1">
    <citation type="submission" date="2020-03" db="EMBL/GenBank/DDBJ databases">
        <title>A high-quality chromosome-level genome assembly of a woody plant with both climbing and erect habits, Rhamnella rubrinervis.</title>
        <authorList>
            <person name="Lu Z."/>
            <person name="Yang Y."/>
            <person name="Zhu X."/>
            <person name="Sun Y."/>
        </authorList>
    </citation>
    <scope>NUCLEOTIDE SEQUENCE</scope>
    <source>
        <strain evidence="1">BYM</strain>
        <tissue evidence="1">Leaf</tissue>
    </source>
</reference>
<gene>
    <name evidence="1" type="ORF">FNV43_RR17056</name>
</gene>
<comment type="caution">
    <text evidence="1">The sequence shown here is derived from an EMBL/GenBank/DDBJ whole genome shotgun (WGS) entry which is preliminary data.</text>
</comment>
<proteinExistence type="predicted"/>
<organism evidence="1 2">
    <name type="scientific">Rhamnella rubrinervis</name>
    <dbReference type="NCBI Taxonomy" id="2594499"/>
    <lineage>
        <taxon>Eukaryota</taxon>
        <taxon>Viridiplantae</taxon>
        <taxon>Streptophyta</taxon>
        <taxon>Embryophyta</taxon>
        <taxon>Tracheophyta</taxon>
        <taxon>Spermatophyta</taxon>
        <taxon>Magnoliopsida</taxon>
        <taxon>eudicotyledons</taxon>
        <taxon>Gunneridae</taxon>
        <taxon>Pentapetalae</taxon>
        <taxon>rosids</taxon>
        <taxon>fabids</taxon>
        <taxon>Rosales</taxon>
        <taxon>Rhamnaceae</taxon>
        <taxon>rhamnoid group</taxon>
        <taxon>Rhamneae</taxon>
        <taxon>Rhamnella</taxon>
    </lineage>
</organism>